<feature type="transmembrane region" description="Helical" evidence="1">
    <location>
        <begin position="33"/>
        <end position="53"/>
    </location>
</feature>
<keyword evidence="1" id="KW-1133">Transmembrane helix</keyword>
<dbReference type="RefSeq" id="WP_090379204.1">
    <property type="nucleotide sequence ID" value="NZ_FNLC01000001.1"/>
</dbReference>
<dbReference type="Proteomes" id="UP000198848">
    <property type="component" value="Unassembled WGS sequence"/>
</dbReference>
<feature type="transmembrane region" description="Helical" evidence="1">
    <location>
        <begin position="147"/>
        <end position="164"/>
    </location>
</feature>
<feature type="transmembrane region" description="Helical" evidence="1">
    <location>
        <begin position="59"/>
        <end position="80"/>
    </location>
</feature>
<keyword evidence="1" id="KW-0472">Membrane</keyword>
<sequence length="193" mass="21210">MAQKDGSPRSPREGLHGAWDRLVGPGATRAENWLVVGYSVLFCSGLVLYVHLVPLEWNALQQLVAVLIAFDVAGGIVANTTESGRRWWHRPSQTRGDHVRFVAYHVHPFVLALLFGGFTLLEAGLVYGVLIASTVTVLAAPNELRRPVAMVLFSAGLIVALYLVSPPHGLEWFVPFLFLKLIPGHLVNDDRAR</sequence>
<proteinExistence type="predicted"/>
<name>A0A1H1CGV1_NATTX</name>
<organism evidence="2 3">
    <name type="scientific">Natronobacterium texcoconense</name>
    <dbReference type="NCBI Taxonomy" id="1095778"/>
    <lineage>
        <taxon>Archaea</taxon>
        <taxon>Methanobacteriati</taxon>
        <taxon>Methanobacteriota</taxon>
        <taxon>Stenosarchaea group</taxon>
        <taxon>Halobacteria</taxon>
        <taxon>Halobacteriales</taxon>
        <taxon>Natrialbaceae</taxon>
        <taxon>Natronobacterium</taxon>
    </lineage>
</organism>
<evidence type="ECO:0000256" key="1">
    <source>
        <dbReference type="SAM" id="Phobius"/>
    </source>
</evidence>
<evidence type="ECO:0000313" key="2">
    <source>
        <dbReference type="EMBL" id="SDQ63362.1"/>
    </source>
</evidence>
<protein>
    <submittedName>
        <fullName evidence="2">Uncharacterized protein</fullName>
    </submittedName>
</protein>
<keyword evidence="3" id="KW-1185">Reference proteome</keyword>
<feature type="transmembrane region" description="Helical" evidence="1">
    <location>
        <begin position="124"/>
        <end position="140"/>
    </location>
</feature>
<keyword evidence="1" id="KW-0812">Transmembrane</keyword>
<dbReference type="EMBL" id="FNLC01000001">
    <property type="protein sequence ID" value="SDQ63362.1"/>
    <property type="molecule type" value="Genomic_DNA"/>
</dbReference>
<evidence type="ECO:0000313" key="3">
    <source>
        <dbReference type="Proteomes" id="UP000198848"/>
    </source>
</evidence>
<reference evidence="3" key="1">
    <citation type="submission" date="2016-10" db="EMBL/GenBank/DDBJ databases">
        <authorList>
            <person name="Varghese N."/>
            <person name="Submissions S."/>
        </authorList>
    </citation>
    <scope>NUCLEOTIDE SEQUENCE [LARGE SCALE GENOMIC DNA]</scope>
    <source>
        <strain evidence="3">DSM 24767</strain>
    </source>
</reference>
<dbReference type="STRING" id="1095778.SAMN04489842_1399"/>
<dbReference type="OrthoDB" id="304659at2157"/>
<accession>A0A1H1CGV1</accession>
<feature type="transmembrane region" description="Helical" evidence="1">
    <location>
        <begin position="101"/>
        <end position="118"/>
    </location>
</feature>
<dbReference type="AlphaFoldDB" id="A0A1H1CGV1"/>
<gene>
    <name evidence="2" type="ORF">SAMN04489842_1399</name>
</gene>